<dbReference type="Pfam" id="PF00144">
    <property type="entry name" value="Beta-lactamase"/>
    <property type="match status" value="1"/>
</dbReference>
<dbReference type="Proteomes" id="UP001303046">
    <property type="component" value="Unassembled WGS sequence"/>
</dbReference>
<proteinExistence type="predicted"/>
<keyword evidence="3" id="KW-1185">Reference proteome</keyword>
<dbReference type="PANTHER" id="PTHR43319:SF3">
    <property type="entry name" value="BETA-LACTAMASE-RELATED DOMAIN-CONTAINING PROTEIN"/>
    <property type="match status" value="1"/>
</dbReference>
<dbReference type="Gene3D" id="3.40.710.10">
    <property type="entry name" value="DD-peptidase/beta-lactamase superfamily"/>
    <property type="match status" value="1"/>
</dbReference>
<dbReference type="InterPro" id="IPR001466">
    <property type="entry name" value="Beta-lactam-related"/>
</dbReference>
<feature type="domain" description="Beta-lactamase-related" evidence="1">
    <location>
        <begin position="21"/>
        <end position="380"/>
    </location>
</feature>
<reference evidence="2 3" key="1">
    <citation type="submission" date="2023-08" db="EMBL/GenBank/DDBJ databases">
        <title>A Necator americanus chromosomal reference genome.</title>
        <authorList>
            <person name="Ilik V."/>
            <person name="Petrzelkova K.J."/>
            <person name="Pardy F."/>
            <person name="Fuh T."/>
            <person name="Niatou-Singa F.S."/>
            <person name="Gouil Q."/>
            <person name="Baker L."/>
            <person name="Ritchie M.E."/>
            <person name="Jex A.R."/>
            <person name="Gazzola D."/>
            <person name="Li H."/>
            <person name="Toshio Fujiwara R."/>
            <person name="Zhan B."/>
            <person name="Aroian R.V."/>
            <person name="Pafco B."/>
            <person name="Schwarz E.M."/>
        </authorList>
    </citation>
    <scope>NUCLEOTIDE SEQUENCE [LARGE SCALE GENOMIC DNA]</scope>
    <source>
        <strain evidence="2 3">Aroian</strain>
        <tissue evidence="2">Whole animal</tissue>
    </source>
</reference>
<dbReference type="EMBL" id="JAVFWL010000002">
    <property type="protein sequence ID" value="KAK6739123.1"/>
    <property type="molecule type" value="Genomic_DNA"/>
</dbReference>
<gene>
    <name evidence="2" type="primary">Necator_chrII.g8707</name>
    <name evidence="2" type="ORF">RB195_020912</name>
</gene>
<dbReference type="PANTHER" id="PTHR43319">
    <property type="entry name" value="BETA-LACTAMASE-RELATED"/>
    <property type="match status" value="1"/>
</dbReference>
<dbReference type="SUPFAM" id="SSF56601">
    <property type="entry name" value="beta-lactamase/transpeptidase-like"/>
    <property type="match status" value="1"/>
</dbReference>
<dbReference type="InterPro" id="IPR012338">
    <property type="entry name" value="Beta-lactam/transpept-like"/>
</dbReference>
<evidence type="ECO:0000313" key="3">
    <source>
        <dbReference type="Proteomes" id="UP001303046"/>
    </source>
</evidence>
<comment type="caution">
    <text evidence="2">The sequence shown here is derived from an EMBL/GenBank/DDBJ whole genome shotgun (WGS) entry which is preliminary data.</text>
</comment>
<evidence type="ECO:0000259" key="1">
    <source>
        <dbReference type="Pfam" id="PF00144"/>
    </source>
</evidence>
<organism evidence="2 3">
    <name type="scientific">Necator americanus</name>
    <name type="common">Human hookworm</name>
    <dbReference type="NCBI Taxonomy" id="51031"/>
    <lineage>
        <taxon>Eukaryota</taxon>
        <taxon>Metazoa</taxon>
        <taxon>Ecdysozoa</taxon>
        <taxon>Nematoda</taxon>
        <taxon>Chromadorea</taxon>
        <taxon>Rhabditida</taxon>
        <taxon>Rhabditina</taxon>
        <taxon>Rhabditomorpha</taxon>
        <taxon>Strongyloidea</taxon>
        <taxon>Ancylostomatidae</taxon>
        <taxon>Bunostominae</taxon>
        <taxon>Necator</taxon>
    </lineage>
</organism>
<dbReference type="InterPro" id="IPR052907">
    <property type="entry name" value="Beta-lactamase/esterase"/>
</dbReference>
<name>A0ABR1CL60_NECAM</name>
<evidence type="ECO:0000313" key="2">
    <source>
        <dbReference type="EMBL" id="KAK6739123.1"/>
    </source>
</evidence>
<sequence>MKKELIDGTVDENFEPIRESFRHNFTEGWERGGAAFAVYYHGKLVVDLWGGYADKSCNRRWNEDTITTIFSCTKSVAAICVAILVDRGLCNYGDKVVKYWPEFGQNGKEDINIQMILAHKAGLPYFEPALTLADLTDGLRMATIVEQEAPKFLPGTRTAYHPLTYGWLVDQIFCRIDPKHRTVGQFFREEIEAKHHVDVHIGDCAAEEVRVARLTGLNPLLAVREFLYDRKIATIGRYALDPRGYFSKGLRNMRNFGKGPIKDFTLYNNPETRYAGQPAVNGVGSARGLALVHQLAMDGTLLSNELKQKIFQPLFVDEFDHSIGELQSKGYGFMFTRSPTGSWQVGHMGVGGQIVRFDPENDIVLCYLTNAFKAGSGEHVFTYNRLQRKVYEIIKK</sequence>
<protein>
    <recommendedName>
        <fullName evidence="1">Beta-lactamase-related domain-containing protein</fullName>
    </recommendedName>
</protein>
<accession>A0ABR1CL60</accession>